<evidence type="ECO:0000313" key="12">
    <source>
        <dbReference type="EMBL" id="NGN69311.1"/>
    </source>
</evidence>
<feature type="compositionally biased region" description="Low complexity" evidence="10">
    <location>
        <begin position="7"/>
        <end position="35"/>
    </location>
</feature>
<evidence type="ECO:0000256" key="8">
    <source>
        <dbReference type="PIRSR" id="PIRSR618044-2"/>
    </source>
</evidence>
<dbReference type="GO" id="GO:0008360">
    <property type="term" value="P:regulation of cell shape"/>
    <property type="evidence" value="ECO:0007669"/>
    <property type="project" value="UniProtKB-KW"/>
</dbReference>
<evidence type="ECO:0000256" key="5">
    <source>
        <dbReference type="ARBA" id="ARBA00022984"/>
    </source>
</evidence>
<comment type="similarity">
    <text evidence="1 9">Belongs to the peptidase S11 family.</text>
</comment>
<dbReference type="PANTHER" id="PTHR21581:SF33">
    <property type="entry name" value="D-ALANYL-D-ALANINE CARBOXYPEPTIDASE DACB"/>
    <property type="match status" value="1"/>
</dbReference>
<feature type="non-terminal residue" evidence="12">
    <location>
        <position position="1"/>
    </location>
</feature>
<keyword evidence="13" id="KW-1185">Reference proteome</keyword>
<dbReference type="InterPro" id="IPR001967">
    <property type="entry name" value="Peptidase_S11_N"/>
</dbReference>
<keyword evidence="4" id="KW-0133">Cell shape</keyword>
<dbReference type="Proteomes" id="UP000481583">
    <property type="component" value="Unassembled WGS sequence"/>
</dbReference>
<evidence type="ECO:0000313" key="13">
    <source>
        <dbReference type="Proteomes" id="UP000481583"/>
    </source>
</evidence>
<dbReference type="InterPro" id="IPR012338">
    <property type="entry name" value="Beta-lactam/transpept-like"/>
</dbReference>
<dbReference type="EMBL" id="JAAKZV010000280">
    <property type="protein sequence ID" value="NGN69311.1"/>
    <property type="molecule type" value="Genomic_DNA"/>
</dbReference>
<evidence type="ECO:0000259" key="11">
    <source>
        <dbReference type="Pfam" id="PF00768"/>
    </source>
</evidence>
<dbReference type="GO" id="GO:0009252">
    <property type="term" value="P:peptidoglycan biosynthetic process"/>
    <property type="evidence" value="ECO:0007669"/>
    <property type="project" value="UniProtKB-KW"/>
</dbReference>
<protein>
    <submittedName>
        <fullName evidence="12">D-alanyl-D-alanine carboxypeptidase</fullName>
    </submittedName>
</protein>
<feature type="domain" description="Peptidase S11 D-alanyl-D-alanine carboxypeptidase A N-terminal" evidence="11">
    <location>
        <begin position="151"/>
        <end position="344"/>
    </location>
</feature>
<comment type="caution">
    <text evidence="12">The sequence shown here is derived from an EMBL/GenBank/DDBJ whole genome shotgun (WGS) entry which is preliminary data.</text>
</comment>
<dbReference type="GO" id="GO:0009002">
    <property type="term" value="F:serine-type D-Ala-D-Ala carboxypeptidase activity"/>
    <property type="evidence" value="ECO:0007669"/>
    <property type="project" value="InterPro"/>
</dbReference>
<dbReference type="SUPFAM" id="SSF56601">
    <property type="entry name" value="beta-lactamase/transpeptidase-like"/>
    <property type="match status" value="1"/>
</dbReference>
<feature type="active site" description="Acyl-ester intermediate" evidence="7">
    <location>
        <position position="160"/>
    </location>
</feature>
<dbReference type="InterPro" id="IPR018044">
    <property type="entry name" value="Peptidase_S11"/>
</dbReference>
<feature type="region of interest" description="Disordered" evidence="10">
    <location>
        <begin position="1"/>
        <end position="54"/>
    </location>
</feature>
<organism evidence="12 13">
    <name type="scientific">Streptomyces coryli</name>
    <dbReference type="NCBI Taxonomy" id="1128680"/>
    <lineage>
        <taxon>Bacteria</taxon>
        <taxon>Bacillati</taxon>
        <taxon>Actinomycetota</taxon>
        <taxon>Actinomycetes</taxon>
        <taxon>Kitasatosporales</taxon>
        <taxon>Streptomycetaceae</taxon>
        <taxon>Streptomyces</taxon>
    </lineage>
</organism>
<keyword evidence="5" id="KW-0573">Peptidoglycan synthesis</keyword>
<reference evidence="12 13" key="1">
    <citation type="submission" date="2020-02" db="EMBL/GenBank/DDBJ databases">
        <title>Whole-genome analyses of novel actinobacteria.</title>
        <authorList>
            <person name="Sahin N."/>
        </authorList>
    </citation>
    <scope>NUCLEOTIDE SEQUENCE [LARGE SCALE GENOMIC DNA]</scope>
    <source>
        <strain evidence="12 13">A7024</strain>
    </source>
</reference>
<sequence length="480" mass="50189">LPPRPTAAPTAGAAAAQAASPPSGTASPPGEAAPAGDTGLPAYEQTKQQPLPPYEEKRPLDLLAQLTNTPPPAETPVRTIVRRFKIWTPLVALVVVVLGVIQLVRPLPEPTLSLTAKESYEFEGGAPEMPWPGEGQAVVEVEGLGRIGESGKEKPVPIASVAKVMTAYLMLKEHPVKGDDPGVNIPMDQQAEDDAAKGAQGESVVNVNKGDKLSQREALQAIMVASANNVARQIARWDAGSEKAFVKKMNDTAKELGMTNTKYTDPSGLNATTVSTASDQVKLGMEAMKDPLFREVVLQPQYKDSNGDTHQNYNRLVPVNGVRGIKTGTTTKAGGNFVFAAEKKVGGTTQRIVGAVFGQHEAPIIDTVMARGQELITAAQGILTDMRVVKKGDVVGYVDDGLGTQVPVVATKDVNAVGWSGLKVSLKIGDGGKTIPNAAEAGDKVGELTMGGGQGEVSVPVALKEDLKEPGAGAKLTRLG</sequence>
<gene>
    <name evidence="12" type="ORF">G5C51_36170</name>
</gene>
<feature type="active site" description="Proton acceptor" evidence="7">
    <location>
        <position position="163"/>
    </location>
</feature>
<dbReference type="Gene3D" id="3.40.710.10">
    <property type="entry name" value="DD-peptidase/beta-lactamase superfamily"/>
    <property type="match status" value="1"/>
</dbReference>
<dbReference type="AlphaFoldDB" id="A0A6G4UDN6"/>
<accession>A0A6G4UDN6</accession>
<evidence type="ECO:0000256" key="6">
    <source>
        <dbReference type="ARBA" id="ARBA00023316"/>
    </source>
</evidence>
<dbReference type="GO" id="GO:0071555">
    <property type="term" value="P:cell wall organization"/>
    <property type="evidence" value="ECO:0007669"/>
    <property type="project" value="UniProtKB-KW"/>
</dbReference>
<keyword evidence="2" id="KW-0732">Signal</keyword>
<evidence type="ECO:0000256" key="7">
    <source>
        <dbReference type="PIRSR" id="PIRSR618044-1"/>
    </source>
</evidence>
<feature type="active site" evidence="7">
    <location>
        <position position="226"/>
    </location>
</feature>
<evidence type="ECO:0000256" key="4">
    <source>
        <dbReference type="ARBA" id="ARBA00022960"/>
    </source>
</evidence>
<evidence type="ECO:0000256" key="9">
    <source>
        <dbReference type="RuleBase" id="RU004016"/>
    </source>
</evidence>
<evidence type="ECO:0000256" key="10">
    <source>
        <dbReference type="SAM" id="MobiDB-lite"/>
    </source>
</evidence>
<feature type="binding site" evidence="8">
    <location>
        <position position="326"/>
    </location>
    <ligand>
        <name>substrate</name>
    </ligand>
</feature>
<keyword evidence="6" id="KW-0961">Cell wall biogenesis/degradation</keyword>
<evidence type="ECO:0000256" key="1">
    <source>
        <dbReference type="ARBA" id="ARBA00007164"/>
    </source>
</evidence>
<name>A0A6G4UDN6_9ACTN</name>
<proteinExistence type="inferred from homology"/>
<keyword evidence="3" id="KW-0378">Hydrolase</keyword>
<dbReference type="PRINTS" id="PR00725">
    <property type="entry name" value="DADACBPTASE1"/>
</dbReference>
<dbReference type="PANTHER" id="PTHR21581">
    <property type="entry name" value="D-ALANYL-D-ALANINE CARBOXYPEPTIDASE"/>
    <property type="match status" value="1"/>
</dbReference>
<dbReference type="GO" id="GO:0006508">
    <property type="term" value="P:proteolysis"/>
    <property type="evidence" value="ECO:0007669"/>
    <property type="project" value="InterPro"/>
</dbReference>
<keyword evidence="12" id="KW-0121">Carboxypeptidase</keyword>
<evidence type="ECO:0000256" key="2">
    <source>
        <dbReference type="ARBA" id="ARBA00022729"/>
    </source>
</evidence>
<evidence type="ECO:0000256" key="3">
    <source>
        <dbReference type="ARBA" id="ARBA00022801"/>
    </source>
</evidence>
<dbReference type="Pfam" id="PF00768">
    <property type="entry name" value="Peptidase_S11"/>
    <property type="match status" value="1"/>
</dbReference>
<keyword evidence="12" id="KW-0645">Protease</keyword>